<dbReference type="Proteomes" id="UP000217758">
    <property type="component" value="Chromosome"/>
</dbReference>
<feature type="domain" description="NAD-dependent epimerase/dehydratase" evidence="1">
    <location>
        <begin position="16"/>
        <end position="243"/>
    </location>
</feature>
<dbReference type="SUPFAM" id="SSF51735">
    <property type="entry name" value="NAD(P)-binding Rossmann-fold domains"/>
    <property type="match status" value="1"/>
</dbReference>
<proteinExistence type="predicted"/>
<accession>A0A1L7LLA1</accession>
<dbReference type="CDD" id="cd05228">
    <property type="entry name" value="AR_FR_like_1_SDR_e"/>
    <property type="match status" value="1"/>
</dbReference>
<dbReference type="PANTHER" id="PTHR48079:SF6">
    <property type="entry name" value="NAD(P)-BINDING DOMAIN-CONTAINING PROTEIN-RELATED"/>
    <property type="match status" value="1"/>
</dbReference>
<dbReference type="RefSeq" id="WP_128833755.1">
    <property type="nucleotide sequence ID" value="NZ_AP014612.1"/>
</dbReference>
<reference evidence="2 3" key="1">
    <citation type="journal article" date="2016" name="Microbiol. Immunol.">
        <title>Complete genome sequence of Streptococcus troglodytae TKU31 isolated from the oral cavity of a chimpanzee (Pan troglodytes).</title>
        <authorList>
            <person name="Okamoto M."/>
            <person name="Naito M."/>
            <person name="Miyanohara M."/>
            <person name="Imai S."/>
            <person name="Nomura Y."/>
            <person name="Saito W."/>
            <person name="Momoi Y."/>
            <person name="Takada K."/>
            <person name="Miyabe-Nishiwaki T."/>
            <person name="Tomonaga M."/>
            <person name="Hanada N."/>
        </authorList>
    </citation>
    <scope>NUCLEOTIDE SEQUENCE [LARGE SCALE GENOMIC DNA]</scope>
    <source>
        <strain evidence="3">TKU 31</strain>
    </source>
</reference>
<organism evidence="2 3">
    <name type="scientific">Streptococcus troglodytae</name>
    <dbReference type="NCBI Taxonomy" id="1111760"/>
    <lineage>
        <taxon>Bacteria</taxon>
        <taxon>Bacillati</taxon>
        <taxon>Bacillota</taxon>
        <taxon>Bacilli</taxon>
        <taxon>Lactobacillales</taxon>
        <taxon>Streptococcaceae</taxon>
        <taxon>Streptococcus</taxon>
    </lineage>
</organism>
<dbReference type="InterPro" id="IPR036291">
    <property type="entry name" value="NAD(P)-bd_dom_sf"/>
</dbReference>
<evidence type="ECO:0000313" key="2">
    <source>
        <dbReference type="EMBL" id="BAQ24983.1"/>
    </source>
</evidence>
<sequence>MKSHNTRSPRTIKHAFVTGATGLLGNNLVRALLKQGIKVTALVRSMEKARLQFGDLPIQYVKGDILNPEAFRSAFTDCDTLFHTAAFFRDSHKGGKHWQELYDTNVTGTTHLLKAAYEEGIRQMVHTSSIAVLRGRRNQLIDETMSRDPNTKLDYYRSKILSENAVSYFLKEYPDLFLCYVLPGSMYGPGDMGPTATGQLILDYMQQKLPGIITKASYSVVDARDVANIHILALKYGRRNERYLAAGRHMTMESIFKTLEEITGIPAPKRHIPIFLVQALAQWNELYHKITGKPVLVSKEIADITAEEYLRTYFSHKKTEQELGGQFRPFEETLLDTIRWYRNHSYLN</sequence>
<dbReference type="AlphaFoldDB" id="A0A1L7LLA1"/>
<dbReference type="GO" id="GO:0004029">
    <property type="term" value="F:aldehyde dehydrogenase (NAD+) activity"/>
    <property type="evidence" value="ECO:0007669"/>
    <property type="project" value="TreeGrafter"/>
</dbReference>
<protein>
    <submittedName>
        <fullName evidence="2">Dihydrokaempferol 4-reductase</fullName>
    </submittedName>
</protein>
<dbReference type="Gene3D" id="3.40.50.720">
    <property type="entry name" value="NAD(P)-binding Rossmann-like Domain"/>
    <property type="match status" value="1"/>
</dbReference>
<dbReference type="GO" id="GO:0005737">
    <property type="term" value="C:cytoplasm"/>
    <property type="evidence" value="ECO:0007669"/>
    <property type="project" value="TreeGrafter"/>
</dbReference>
<keyword evidence="3" id="KW-1185">Reference proteome</keyword>
<dbReference type="InterPro" id="IPR051783">
    <property type="entry name" value="NAD(P)-dependent_oxidoreduct"/>
</dbReference>
<evidence type="ECO:0000313" key="3">
    <source>
        <dbReference type="Proteomes" id="UP000217758"/>
    </source>
</evidence>
<dbReference type="KEGG" id="strg:SRT_17220"/>
<dbReference type="EMBL" id="AP014612">
    <property type="protein sequence ID" value="BAQ24983.1"/>
    <property type="molecule type" value="Genomic_DNA"/>
</dbReference>
<dbReference type="Pfam" id="PF01370">
    <property type="entry name" value="Epimerase"/>
    <property type="match status" value="1"/>
</dbReference>
<name>A0A1L7LLA1_9STRE</name>
<gene>
    <name evidence="2" type="primary">wcaG</name>
    <name evidence="2" type="ORF">SRT_17220</name>
</gene>
<dbReference type="PANTHER" id="PTHR48079">
    <property type="entry name" value="PROTEIN YEEZ"/>
    <property type="match status" value="1"/>
</dbReference>
<dbReference type="InterPro" id="IPR001509">
    <property type="entry name" value="Epimerase_deHydtase"/>
</dbReference>
<evidence type="ECO:0000259" key="1">
    <source>
        <dbReference type="Pfam" id="PF01370"/>
    </source>
</evidence>